<name>A0ABU0PD68_9MICO</name>
<dbReference type="EMBL" id="JAUSXK010000001">
    <property type="protein sequence ID" value="MDQ0645274.1"/>
    <property type="molecule type" value="Genomic_DNA"/>
</dbReference>
<feature type="chain" id="PRO_5045919866" evidence="3">
    <location>
        <begin position="25"/>
        <end position="133"/>
    </location>
</feature>
<comment type="caution">
    <text evidence="4">The sequence shown here is derived from an EMBL/GenBank/DDBJ whole genome shotgun (WGS) entry which is preliminary data.</text>
</comment>
<dbReference type="Proteomes" id="UP001239085">
    <property type="component" value="Unassembled WGS sequence"/>
</dbReference>
<evidence type="ECO:0000256" key="3">
    <source>
        <dbReference type="SAM" id="SignalP"/>
    </source>
</evidence>
<protein>
    <submittedName>
        <fullName evidence="4">Secreted protein</fullName>
    </submittedName>
</protein>
<organism evidence="4 5">
    <name type="scientific">Microbacterium murale</name>
    <dbReference type="NCBI Taxonomy" id="1081040"/>
    <lineage>
        <taxon>Bacteria</taxon>
        <taxon>Bacillati</taxon>
        <taxon>Actinomycetota</taxon>
        <taxon>Actinomycetes</taxon>
        <taxon>Micrococcales</taxon>
        <taxon>Microbacteriaceae</taxon>
        <taxon>Microbacterium</taxon>
    </lineage>
</organism>
<evidence type="ECO:0000256" key="1">
    <source>
        <dbReference type="ARBA" id="ARBA00022690"/>
    </source>
</evidence>
<proteinExistence type="predicted"/>
<sequence>MRRLHTPAVSFAIGMTALGLTGCAASTTVDHTAEQVTISSGETLIVDFGTINTSVGDEWVIITDPDPAVLGPGEGEFDYLDDEGSVGGPSSFSYSFSAVGNGTTVIEFEYRFRGTVPDDPDDQGSAKIEVTVE</sequence>
<evidence type="ECO:0000256" key="2">
    <source>
        <dbReference type="ARBA" id="ARBA00022704"/>
    </source>
</evidence>
<keyword evidence="5" id="KW-1185">Reference proteome</keyword>
<dbReference type="Gene3D" id="2.60.40.2020">
    <property type="match status" value="1"/>
</dbReference>
<gene>
    <name evidence="4" type="ORF">QFZ46_003434</name>
</gene>
<dbReference type="InterPro" id="IPR036331">
    <property type="entry name" value="Chagasin-like_sf"/>
</dbReference>
<keyword evidence="1" id="KW-0646">Protease inhibitor</keyword>
<evidence type="ECO:0000313" key="4">
    <source>
        <dbReference type="EMBL" id="MDQ0645274.1"/>
    </source>
</evidence>
<dbReference type="SUPFAM" id="SSF141066">
    <property type="entry name" value="ICP-like"/>
    <property type="match status" value="1"/>
</dbReference>
<keyword evidence="3" id="KW-0732">Signal</keyword>
<keyword evidence="2" id="KW-0789">Thiol protease inhibitor</keyword>
<evidence type="ECO:0000313" key="5">
    <source>
        <dbReference type="Proteomes" id="UP001239085"/>
    </source>
</evidence>
<accession>A0ABU0PD68</accession>
<dbReference type="RefSeq" id="WP_307363427.1">
    <property type="nucleotide sequence ID" value="NZ_JAUSXK010000001.1"/>
</dbReference>
<feature type="signal peptide" evidence="3">
    <location>
        <begin position="1"/>
        <end position="24"/>
    </location>
</feature>
<dbReference type="PROSITE" id="PS51257">
    <property type="entry name" value="PROKAR_LIPOPROTEIN"/>
    <property type="match status" value="1"/>
</dbReference>
<reference evidence="4 5" key="1">
    <citation type="submission" date="2023-07" db="EMBL/GenBank/DDBJ databases">
        <title>Comparative genomics of wheat-associated soil bacteria to identify genetic determinants of phenazine resistance.</title>
        <authorList>
            <person name="Mouncey N."/>
        </authorList>
    </citation>
    <scope>NUCLEOTIDE SEQUENCE [LARGE SCALE GENOMIC DNA]</scope>
    <source>
        <strain evidence="4 5">W2I7</strain>
    </source>
</reference>